<dbReference type="GO" id="GO:0034067">
    <property type="term" value="P:protein localization to Golgi apparatus"/>
    <property type="evidence" value="ECO:0007669"/>
    <property type="project" value="TreeGrafter"/>
</dbReference>
<name>A0AAQ3MMQ3_VIGMU</name>
<dbReference type="Proteomes" id="UP001374535">
    <property type="component" value="Chromosome 10"/>
</dbReference>
<dbReference type="InterPro" id="IPR013083">
    <property type="entry name" value="Znf_RING/FYVE/PHD"/>
</dbReference>
<dbReference type="GO" id="GO:0005525">
    <property type="term" value="F:GTP binding"/>
    <property type="evidence" value="ECO:0007669"/>
    <property type="project" value="UniProtKB-KW"/>
</dbReference>
<organism evidence="9 10">
    <name type="scientific">Vigna mungo</name>
    <name type="common">Black gram</name>
    <name type="synonym">Phaseolus mungo</name>
    <dbReference type="NCBI Taxonomy" id="3915"/>
    <lineage>
        <taxon>Eukaryota</taxon>
        <taxon>Viridiplantae</taxon>
        <taxon>Streptophyta</taxon>
        <taxon>Embryophyta</taxon>
        <taxon>Tracheophyta</taxon>
        <taxon>Spermatophyta</taxon>
        <taxon>Magnoliopsida</taxon>
        <taxon>eudicotyledons</taxon>
        <taxon>Gunneridae</taxon>
        <taxon>Pentapetalae</taxon>
        <taxon>rosids</taxon>
        <taxon>fabids</taxon>
        <taxon>Fabales</taxon>
        <taxon>Fabaceae</taxon>
        <taxon>Papilionoideae</taxon>
        <taxon>50 kb inversion clade</taxon>
        <taxon>NPAAA clade</taxon>
        <taxon>indigoferoid/millettioid clade</taxon>
        <taxon>Phaseoleae</taxon>
        <taxon>Vigna</taxon>
    </lineage>
</organism>
<evidence type="ECO:0000256" key="5">
    <source>
        <dbReference type="ARBA" id="ARBA00022927"/>
    </source>
</evidence>
<evidence type="ECO:0000256" key="8">
    <source>
        <dbReference type="PIRSR" id="PIRSR606689-2"/>
    </source>
</evidence>
<dbReference type="Pfam" id="PF00025">
    <property type="entry name" value="Arf"/>
    <property type="match status" value="1"/>
</dbReference>
<keyword evidence="3 7" id="KW-0547">Nucleotide-binding</keyword>
<evidence type="ECO:0000256" key="1">
    <source>
        <dbReference type="ARBA" id="ARBA00010290"/>
    </source>
</evidence>
<keyword evidence="6 7" id="KW-0342">GTP-binding</keyword>
<keyword evidence="2" id="KW-0519">Myristate</keyword>
<evidence type="ECO:0000256" key="6">
    <source>
        <dbReference type="ARBA" id="ARBA00023134"/>
    </source>
</evidence>
<dbReference type="GO" id="GO:0006886">
    <property type="term" value="P:intracellular protein transport"/>
    <property type="evidence" value="ECO:0007669"/>
    <property type="project" value="TreeGrafter"/>
</dbReference>
<dbReference type="SUPFAM" id="SSF52540">
    <property type="entry name" value="P-loop containing nucleoside triphosphate hydrolases"/>
    <property type="match status" value="1"/>
</dbReference>
<keyword evidence="4" id="KW-0931">ER-Golgi transport</keyword>
<dbReference type="AlphaFoldDB" id="A0AAQ3MMQ3"/>
<evidence type="ECO:0000313" key="10">
    <source>
        <dbReference type="Proteomes" id="UP001374535"/>
    </source>
</evidence>
<dbReference type="PANTHER" id="PTHR45909:SF1">
    <property type="entry name" value="ADP-RIBOSYLATION FACTOR-RELATED PROTEIN 1"/>
    <property type="match status" value="1"/>
</dbReference>
<feature type="binding site" evidence="8">
    <location>
        <position position="82"/>
    </location>
    <ligand>
        <name>Mg(2+)</name>
        <dbReference type="ChEBI" id="CHEBI:18420"/>
    </ligand>
</feature>
<dbReference type="GO" id="GO:0043001">
    <property type="term" value="P:Golgi to plasma membrane protein transport"/>
    <property type="evidence" value="ECO:0007669"/>
    <property type="project" value="TreeGrafter"/>
</dbReference>
<evidence type="ECO:0000256" key="2">
    <source>
        <dbReference type="ARBA" id="ARBA00022707"/>
    </source>
</evidence>
<evidence type="ECO:0000313" key="9">
    <source>
        <dbReference type="EMBL" id="WVY93755.1"/>
    </source>
</evidence>
<comment type="similarity">
    <text evidence="1">Belongs to the small GTPase superfamily. Arf family.</text>
</comment>
<protein>
    <submittedName>
        <fullName evidence="9">Uncharacterized protein</fullName>
    </submittedName>
</protein>
<dbReference type="Gene3D" id="3.40.50.300">
    <property type="entry name" value="P-loop containing nucleotide triphosphate hydrolases"/>
    <property type="match status" value="1"/>
</dbReference>
<feature type="binding site" evidence="7">
    <location>
        <begin position="75"/>
        <end position="82"/>
    </location>
    <ligand>
        <name>GTP</name>
        <dbReference type="ChEBI" id="CHEBI:37565"/>
    </ligand>
</feature>
<keyword evidence="2" id="KW-0449">Lipoprotein</keyword>
<keyword evidence="8" id="KW-0479">Metal-binding</keyword>
<feature type="binding site" evidence="7">
    <location>
        <position position="128"/>
    </location>
    <ligand>
        <name>GTP</name>
        <dbReference type="ChEBI" id="CHEBI:37565"/>
    </ligand>
</feature>
<evidence type="ECO:0000256" key="3">
    <source>
        <dbReference type="ARBA" id="ARBA00022741"/>
    </source>
</evidence>
<keyword evidence="5" id="KW-0813">Transport</keyword>
<dbReference type="GO" id="GO:0005794">
    <property type="term" value="C:Golgi apparatus"/>
    <property type="evidence" value="ECO:0007669"/>
    <property type="project" value="TreeGrafter"/>
</dbReference>
<keyword evidence="5" id="KW-0653">Protein transport</keyword>
<proteinExistence type="inferred from homology"/>
<dbReference type="GO" id="GO:0003924">
    <property type="term" value="F:GTPase activity"/>
    <property type="evidence" value="ECO:0007669"/>
    <property type="project" value="InterPro"/>
</dbReference>
<sequence>MCSECAKALRIQSNKCPICRQSIEELIEIKLWETASITLDPIPPSSDISSTTVYRSSSPSPYLFSKMELHVLILGIDKAGKTTLLEKMKSMYSNIEGIPPDRIIPTVGLNIGRIEVTNSKLVFWDLGGQLAELDARNTGRSVFSYILSTLCWGGSSSIYRGNSLISSTVLGVIFGRQLLVHNQVWDPSLCVFIQVPRYSSMKTESPTLASVMGHVKLLKDTSATSQ</sequence>
<dbReference type="Gene3D" id="3.30.40.10">
    <property type="entry name" value="Zinc/RING finger domain, C3HC4 (zinc finger)"/>
    <property type="match status" value="1"/>
</dbReference>
<evidence type="ECO:0000256" key="7">
    <source>
        <dbReference type="PIRSR" id="PIRSR606689-1"/>
    </source>
</evidence>
<gene>
    <name evidence="9" type="ORF">V8G54_032843</name>
</gene>
<dbReference type="InterPro" id="IPR006689">
    <property type="entry name" value="Small_GTPase_ARF/SAR"/>
</dbReference>
<accession>A0AAQ3MMQ3</accession>
<dbReference type="GO" id="GO:0046872">
    <property type="term" value="F:metal ion binding"/>
    <property type="evidence" value="ECO:0007669"/>
    <property type="project" value="UniProtKB-KW"/>
</dbReference>
<reference evidence="9 10" key="1">
    <citation type="journal article" date="2023" name="Life. Sci Alliance">
        <title>Evolutionary insights into 3D genome organization and epigenetic landscape of Vigna mungo.</title>
        <authorList>
            <person name="Junaid A."/>
            <person name="Singh B."/>
            <person name="Bhatia S."/>
        </authorList>
    </citation>
    <scope>NUCLEOTIDE SEQUENCE [LARGE SCALE GENOMIC DNA]</scope>
    <source>
        <strain evidence="9">Urdbean</strain>
    </source>
</reference>
<dbReference type="PANTHER" id="PTHR45909">
    <property type="entry name" value="ADP-RIBOSYLATION FACTOR-RELATED PROTEIN 1"/>
    <property type="match status" value="1"/>
</dbReference>
<dbReference type="InterPro" id="IPR027417">
    <property type="entry name" value="P-loop_NTPase"/>
</dbReference>
<keyword evidence="8" id="KW-0460">Magnesium</keyword>
<dbReference type="InterPro" id="IPR024156">
    <property type="entry name" value="Small_GTPase_ARF"/>
</dbReference>
<dbReference type="EMBL" id="CP144691">
    <property type="protein sequence ID" value="WVY93755.1"/>
    <property type="molecule type" value="Genomic_DNA"/>
</dbReference>
<keyword evidence="10" id="KW-1185">Reference proteome</keyword>
<feature type="binding site" evidence="8">
    <location>
        <position position="106"/>
    </location>
    <ligand>
        <name>Mg(2+)</name>
        <dbReference type="ChEBI" id="CHEBI:18420"/>
    </ligand>
</feature>
<evidence type="ECO:0000256" key="4">
    <source>
        <dbReference type="ARBA" id="ARBA00022892"/>
    </source>
</evidence>